<feature type="transmembrane region" description="Helical" evidence="12">
    <location>
        <begin position="259"/>
        <end position="281"/>
    </location>
</feature>
<dbReference type="AlphaFoldDB" id="A0A1D2A9B5"/>
<keyword evidence="3 10" id="KW-0813">Transport</keyword>
<evidence type="ECO:0000256" key="5">
    <source>
        <dbReference type="ARBA" id="ARBA00022927"/>
    </source>
</evidence>
<keyword evidence="4 10" id="KW-0812">Transmembrane</keyword>
<feature type="transmembrane region" description="Helical" evidence="12">
    <location>
        <begin position="287"/>
        <end position="307"/>
    </location>
</feature>
<dbReference type="SUPFAM" id="SSF103491">
    <property type="entry name" value="Preprotein translocase SecY subunit"/>
    <property type="match status" value="1"/>
</dbReference>
<evidence type="ECO:0000256" key="11">
    <source>
        <dbReference type="RuleBase" id="RU004349"/>
    </source>
</evidence>
<evidence type="ECO:0000256" key="3">
    <source>
        <dbReference type="ARBA" id="ARBA00022448"/>
    </source>
</evidence>
<dbReference type="EMBL" id="GDKF01003087">
    <property type="protein sequence ID" value="JAT75535.1"/>
    <property type="molecule type" value="Transcribed_RNA"/>
</dbReference>
<dbReference type="HAMAP" id="MF_01465">
    <property type="entry name" value="SecY"/>
    <property type="match status" value="1"/>
</dbReference>
<evidence type="ECO:0000256" key="10">
    <source>
        <dbReference type="RuleBase" id="RU003484"/>
    </source>
</evidence>
<dbReference type="NCBIfam" id="TIGR00967">
    <property type="entry name" value="3a0501s007"/>
    <property type="match status" value="1"/>
</dbReference>
<evidence type="ECO:0000256" key="2">
    <source>
        <dbReference type="ARBA" id="ARBA00005751"/>
    </source>
</evidence>
<evidence type="ECO:0000256" key="9">
    <source>
        <dbReference type="ARBA" id="ARBA00031059"/>
    </source>
</evidence>
<organism evidence="13">
    <name type="scientific">Auxenochlorella protothecoides</name>
    <name type="common">Green microalga</name>
    <name type="synonym">Chlorella protothecoides</name>
    <dbReference type="NCBI Taxonomy" id="3075"/>
    <lineage>
        <taxon>Eukaryota</taxon>
        <taxon>Viridiplantae</taxon>
        <taxon>Chlorophyta</taxon>
        <taxon>core chlorophytes</taxon>
        <taxon>Trebouxiophyceae</taxon>
        <taxon>Chlorellales</taxon>
        <taxon>Chlorellaceae</taxon>
        <taxon>Auxenochlorella</taxon>
    </lineage>
</organism>
<feature type="transmembrane region" description="Helical" evidence="12">
    <location>
        <begin position="152"/>
        <end position="175"/>
    </location>
</feature>
<keyword evidence="7 10" id="KW-0811">Translocation</keyword>
<dbReference type="InterPro" id="IPR002208">
    <property type="entry name" value="SecY/SEC61-alpha"/>
</dbReference>
<dbReference type="PROSITE" id="PS00756">
    <property type="entry name" value="SECY_2"/>
    <property type="match status" value="1"/>
</dbReference>
<keyword evidence="5 10" id="KW-0653">Protein transport</keyword>
<dbReference type="GO" id="GO:0015031">
    <property type="term" value="P:protein transport"/>
    <property type="evidence" value="ECO:0007669"/>
    <property type="project" value="UniProtKB-KW"/>
</dbReference>
<dbReference type="PRINTS" id="PR00303">
    <property type="entry name" value="SECYTRNLCASE"/>
</dbReference>
<dbReference type="InterPro" id="IPR030659">
    <property type="entry name" value="SecY_CS"/>
</dbReference>
<comment type="subcellular location">
    <subcellularLocation>
        <location evidence="1 10">Membrane</location>
        <topology evidence="1 10">Multi-pass membrane protein</topology>
    </subcellularLocation>
</comment>
<evidence type="ECO:0000256" key="4">
    <source>
        <dbReference type="ARBA" id="ARBA00022692"/>
    </source>
</evidence>
<evidence type="ECO:0000256" key="8">
    <source>
        <dbReference type="ARBA" id="ARBA00023136"/>
    </source>
</evidence>
<dbReference type="PIRSF" id="PIRSF004557">
    <property type="entry name" value="SecY"/>
    <property type="match status" value="1"/>
</dbReference>
<accession>A0A1D2A9B5</accession>
<sequence length="509" mass="53741">MQACLTMTGAGLSGHQAQHGCTRRPFTASWKCPQRLSMHPTSVRALSSTHKNLTPPVCLTNLRLLKLASRGTPRPRILCRAASKDEGNIVSQFFSGDLPKNTAILLALLVFSRLGVYIRLPGVDVDAFAASMQGGGLLGYIDTLSGGSISRVGVFSLGIVPYINASILLQLLATLSPSLKRLQREEGRAGRARFELYQKLASLGFAVAQAVGQLTYLRPYVPDFSLYWLASNSLVLTTGAMILVFVADTISELKLGNGTSVLIFANIASALPSSVGAAVVAAGDGNVGALAAYILAFLLTTLGIVYVQEAERQIPMAYGSRYKAGGPLSQQAYLPFKVNATGVLPVIFASSLLAVPSTLARFTHSSTLAGAANALGPGGAFYLPVNVALIVGFNYLYTFLQFEPKELSEQLKKQGASIPGIRPGRNTAAFITQTLARMSVLGSAFLGALAIAPAIVEGLTGMTALRGFAGTSVLILVGVATDTARKFRAELAMGKYKDIDALYDNLDDL</sequence>
<dbReference type="GO" id="GO:0016020">
    <property type="term" value="C:membrane"/>
    <property type="evidence" value="ECO:0007669"/>
    <property type="project" value="UniProtKB-SubCell"/>
</dbReference>
<comment type="similarity">
    <text evidence="2 11">Belongs to the SecY/SEC61-alpha family.</text>
</comment>
<evidence type="ECO:0000256" key="12">
    <source>
        <dbReference type="SAM" id="Phobius"/>
    </source>
</evidence>
<feature type="transmembrane region" description="Helical" evidence="12">
    <location>
        <begin position="462"/>
        <end position="481"/>
    </location>
</feature>
<feature type="transmembrane region" description="Helical" evidence="12">
    <location>
        <begin position="435"/>
        <end position="456"/>
    </location>
</feature>
<dbReference type="InterPro" id="IPR026593">
    <property type="entry name" value="SecY"/>
</dbReference>
<protein>
    <recommendedName>
        <fullName evidence="9">CpSecY</fullName>
    </recommendedName>
</protein>
<feature type="transmembrane region" description="Helical" evidence="12">
    <location>
        <begin position="379"/>
        <end position="400"/>
    </location>
</feature>
<feature type="transmembrane region" description="Helical" evidence="12">
    <location>
        <begin position="338"/>
        <end position="359"/>
    </location>
</feature>
<gene>
    <name evidence="13" type="ORF">g.38793</name>
</gene>
<dbReference type="PROSITE" id="PS00755">
    <property type="entry name" value="SECY_1"/>
    <property type="match status" value="1"/>
</dbReference>
<dbReference type="PANTHER" id="PTHR10906">
    <property type="entry name" value="SECY/SEC61-ALPHA FAMILY MEMBER"/>
    <property type="match status" value="1"/>
</dbReference>
<dbReference type="Gene3D" id="1.10.3370.10">
    <property type="entry name" value="SecY subunit domain"/>
    <property type="match status" value="1"/>
</dbReference>
<reference evidence="13" key="1">
    <citation type="submission" date="2015-08" db="EMBL/GenBank/DDBJ databases">
        <authorList>
            <person name="Babu N.S."/>
            <person name="Beckwith C.J."/>
            <person name="Beseler K.G."/>
            <person name="Brison A."/>
            <person name="Carone J.V."/>
            <person name="Caskin T.P."/>
            <person name="Diamond M."/>
            <person name="Durham M.E."/>
            <person name="Foxe J.M."/>
            <person name="Go M."/>
            <person name="Henderson B.A."/>
            <person name="Jones I.B."/>
            <person name="McGettigan J.A."/>
            <person name="Micheletti S.J."/>
            <person name="Nasrallah M.E."/>
            <person name="Ortiz D."/>
            <person name="Piller C.R."/>
            <person name="Privatt S.R."/>
            <person name="Schneider S.L."/>
            <person name="Sharp S."/>
            <person name="Smith T.C."/>
            <person name="Stanton J.D."/>
            <person name="Ullery H.E."/>
            <person name="Wilson R.J."/>
            <person name="Serrano M.G."/>
            <person name="Buck G."/>
            <person name="Lee V."/>
            <person name="Wang Y."/>
            <person name="Carvalho R."/>
            <person name="Voegtly L."/>
            <person name="Shi R."/>
            <person name="Duckworth R."/>
            <person name="Johnson A."/>
            <person name="Loviza R."/>
            <person name="Walstead R."/>
            <person name="Shah Z."/>
            <person name="Kiflezghi M."/>
            <person name="Wade K."/>
            <person name="Ball S.L."/>
            <person name="Bradley K.W."/>
            <person name="Asai D.J."/>
            <person name="Bowman C.A."/>
            <person name="Russell D.A."/>
            <person name="Pope W.H."/>
            <person name="Jacobs-Sera D."/>
            <person name="Hendrix R.W."/>
            <person name="Hatfull G.F."/>
        </authorList>
    </citation>
    <scope>NUCLEOTIDE SEQUENCE</scope>
</reference>
<evidence type="ECO:0000256" key="1">
    <source>
        <dbReference type="ARBA" id="ARBA00004141"/>
    </source>
</evidence>
<name>A0A1D2A9B5_AUXPR</name>
<keyword evidence="6 12" id="KW-1133">Transmembrane helix</keyword>
<proteinExistence type="inferred from homology"/>
<dbReference type="InterPro" id="IPR023201">
    <property type="entry name" value="SecY_dom_sf"/>
</dbReference>
<evidence type="ECO:0000256" key="7">
    <source>
        <dbReference type="ARBA" id="ARBA00023010"/>
    </source>
</evidence>
<keyword evidence="8 12" id="KW-0472">Membrane</keyword>
<dbReference type="Pfam" id="PF00344">
    <property type="entry name" value="SecY"/>
    <property type="match status" value="1"/>
</dbReference>
<evidence type="ECO:0000256" key="6">
    <source>
        <dbReference type="ARBA" id="ARBA00022989"/>
    </source>
</evidence>
<evidence type="ECO:0000313" key="13">
    <source>
        <dbReference type="EMBL" id="JAT75535.1"/>
    </source>
</evidence>
<feature type="transmembrane region" description="Helical" evidence="12">
    <location>
        <begin position="226"/>
        <end position="247"/>
    </location>
</feature>